<name>Q9PLT4_CHLMU</name>
<evidence type="ECO:0000313" key="3">
    <source>
        <dbReference type="Proteomes" id="UP000000800"/>
    </source>
</evidence>
<dbReference type="HOGENOM" id="CLU_2407914_0_0_0"/>
<feature type="transmembrane region" description="Helical" evidence="1">
    <location>
        <begin position="37"/>
        <end position="54"/>
    </location>
</feature>
<dbReference type="EMBL" id="AE002160">
    <property type="protein sequence ID" value="AAF38904.1"/>
    <property type="molecule type" value="Genomic_DNA"/>
</dbReference>
<keyword evidence="1" id="KW-1133">Transmembrane helix</keyword>
<keyword evidence="1" id="KW-0812">Transmembrane</keyword>
<reference evidence="2 3" key="1">
    <citation type="journal article" date="2000" name="Nucleic Acids Res.">
        <title>Genome sequences of Chlamydia trachomatis MoPn and Chlamydia pneumoniae AR39.</title>
        <authorList>
            <person name="Read T.D."/>
            <person name="Brunham R.C."/>
            <person name="Shen C."/>
            <person name="Gill S.R."/>
            <person name="Heidelberg J.F."/>
            <person name="White O."/>
            <person name="Hickey E.K."/>
            <person name="Peterson J.D."/>
            <person name="Utterback T.R."/>
            <person name="Berry K.J."/>
            <person name="Bass S."/>
            <person name="Linher K.D."/>
            <person name="Weidman J.F."/>
            <person name="Khouri H.M."/>
            <person name="Craven B."/>
            <person name="Bowman C."/>
            <person name="Dodson R.J."/>
            <person name="Gwinn M.L."/>
            <person name="Nelson W.C."/>
            <person name="DeBoy R.T."/>
            <person name="Kolonay J.F."/>
            <person name="McClarty G."/>
            <person name="Salzberg S.L."/>
            <person name="Eisen J.A."/>
            <person name="Fraser C.M."/>
        </authorList>
    </citation>
    <scope>NUCLEOTIDE SEQUENCE [LARGE SCALE GENOMIC DNA]</scope>
    <source>
        <strain evidence="3">MoPn / Nigg</strain>
    </source>
</reference>
<dbReference type="Proteomes" id="UP000000800">
    <property type="component" value="Chromosome"/>
</dbReference>
<accession>Q9PLT4</accession>
<protein>
    <submittedName>
        <fullName evidence="2">Uncharacterized protein</fullName>
    </submittedName>
</protein>
<proteinExistence type="predicted"/>
<keyword evidence="3" id="KW-1185">Reference proteome</keyword>
<evidence type="ECO:0000313" key="2">
    <source>
        <dbReference type="EMBL" id="AAF38904.1"/>
    </source>
</evidence>
<organism evidence="2 3">
    <name type="scientific">Chlamydia muridarum (strain MoPn / Nigg)</name>
    <dbReference type="NCBI Taxonomy" id="243161"/>
    <lineage>
        <taxon>Bacteria</taxon>
        <taxon>Pseudomonadati</taxon>
        <taxon>Chlamydiota</taxon>
        <taxon>Chlamydiia</taxon>
        <taxon>Chlamydiales</taxon>
        <taxon>Chlamydiaceae</taxon>
        <taxon>Chlamydia/Chlamydophila group</taxon>
        <taxon>Chlamydia</taxon>
    </lineage>
</organism>
<gene>
    <name evidence="2" type="ordered locus">TC_0011</name>
</gene>
<evidence type="ECO:0000256" key="1">
    <source>
        <dbReference type="SAM" id="Phobius"/>
    </source>
</evidence>
<dbReference type="PIR" id="G81749">
    <property type="entry name" value="G81749"/>
</dbReference>
<dbReference type="KEGG" id="cmu:TC_0011"/>
<sequence length="100" mass="11327">MILAGDSTMIKDFFIHQCQQAGSWSLAQKLFKKKKPFSYTIILVPLHLPFMIFIPFQGALFSLATLFQALTSIYKLILSGGKTKTKAAENIREFLFPILI</sequence>
<dbReference type="AlphaFoldDB" id="Q9PLT4"/>
<keyword evidence="1" id="KW-0472">Membrane</keyword>